<organism evidence="2 3">
    <name type="scientific">Pleurodeles waltl</name>
    <name type="common">Iberian ribbed newt</name>
    <dbReference type="NCBI Taxonomy" id="8319"/>
    <lineage>
        <taxon>Eukaryota</taxon>
        <taxon>Metazoa</taxon>
        <taxon>Chordata</taxon>
        <taxon>Craniata</taxon>
        <taxon>Vertebrata</taxon>
        <taxon>Euteleostomi</taxon>
        <taxon>Amphibia</taxon>
        <taxon>Batrachia</taxon>
        <taxon>Caudata</taxon>
        <taxon>Salamandroidea</taxon>
        <taxon>Salamandridae</taxon>
        <taxon>Pleurodelinae</taxon>
        <taxon>Pleurodeles</taxon>
    </lineage>
</organism>
<reference evidence="2" key="1">
    <citation type="journal article" date="2022" name="bioRxiv">
        <title>Sequencing and chromosome-scale assembly of the giantPleurodeles waltlgenome.</title>
        <authorList>
            <person name="Brown T."/>
            <person name="Elewa A."/>
            <person name="Iarovenko S."/>
            <person name="Subramanian E."/>
            <person name="Araus A.J."/>
            <person name="Petzold A."/>
            <person name="Susuki M."/>
            <person name="Suzuki K.-i.T."/>
            <person name="Hayashi T."/>
            <person name="Toyoda A."/>
            <person name="Oliveira C."/>
            <person name="Osipova E."/>
            <person name="Leigh N.D."/>
            <person name="Simon A."/>
            <person name="Yun M.H."/>
        </authorList>
    </citation>
    <scope>NUCLEOTIDE SEQUENCE</scope>
    <source>
        <strain evidence="2">20211129_DDA</strain>
        <tissue evidence="2">Liver</tissue>
    </source>
</reference>
<protein>
    <submittedName>
        <fullName evidence="2">Uncharacterized protein</fullName>
    </submittedName>
</protein>
<evidence type="ECO:0000313" key="2">
    <source>
        <dbReference type="EMBL" id="KAJ1129966.1"/>
    </source>
</evidence>
<gene>
    <name evidence="2" type="ORF">NDU88_008326</name>
</gene>
<feature type="region of interest" description="Disordered" evidence="1">
    <location>
        <begin position="70"/>
        <end position="120"/>
    </location>
</feature>
<sequence length="120" mass="12769">MKAACFLPKETVVSRRSSLPQDPLPPRTEAQPHGCVAGDGLAFPKGASSLCGQCGALSSPLCLHCSHTTTQERYQAQPTPPSKPRQPRGHHGNVTGRTLEQLHSRADSDGILPAEDGLEH</sequence>
<dbReference type="AlphaFoldDB" id="A0AAV7PNV1"/>
<accession>A0AAV7PNV1</accession>
<comment type="caution">
    <text evidence="2">The sequence shown here is derived from an EMBL/GenBank/DDBJ whole genome shotgun (WGS) entry which is preliminary data.</text>
</comment>
<proteinExistence type="predicted"/>
<evidence type="ECO:0000256" key="1">
    <source>
        <dbReference type="SAM" id="MobiDB-lite"/>
    </source>
</evidence>
<name>A0AAV7PNV1_PLEWA</name>
<feature type="region of interest" description="Disordered" evidence="1">
    <location>
        <begin position="1"/>
        <end position="32"/>
    </location>
</feature>
<evidence type="ECO:0000313" key="3">
    <source>
        <dbReference type="Proteomes" id="UP001066276"/>
    </source>
</evidence>
<dbReference type="EMBL" id="JANPWB010000011">
    <property type="protein sequence ID" value="KAJ1129966.1"/>
    <property type="molecule type" value="Genomic_DNA"/>
</dbReference>
<dbReference type="Proteomes" id="UP001066276">
    <property type="component" value="Chromosome 7"/>
</dbReference>
<keyword evidence="3" id="KW-1185">Reference proteome</keyword>